<dbReference type="EMBL" id="JACIJC010000001">
    <property type="protein sequence ID" value="MBB5684910.1"/>
    <property type="molecule type" value="Genomic_DNA"/>
</dbReference>
<proteinExistence type="predicted"/>
<accession>A0A7W9AFV5</accession>
<evidence type="ECO:0000313" key="2">
    <source>
        <dbReference type="Proteomes" id="UP000549617"/>
    </source>
</evidence>
<dbReference type="RefSeq" id="WP_184015635.1">
    <property type="nucleotide sequence ID" value="NZ_JACIJC010000001.1"/>
</dbReference>
<keyword evidence="2" id="KW-1185">Reference proteome</keyword>
<protein>
    <submittedName>
        <fullName evidence="1">Uncharacterized protein</fullName>
    </submittedName>
</protein>
<evidence type="ECO:0000313" key="1">
    <source>
        <dbReference type="EMBL" id="MBB5684910.1"/>
    </source>
</evidence>
<sequence>MLNYGNCILAQRLLAEPRGQIYVTYGAKHLPGVFAILRATDPRWRVSSIKRMRTIDSSESYDSRLPGIPNA</sequence>
<comment type="caution">
    <text evidence="1">The sequence shown here is derived from an EMBL/GenBank/DDBJ whole genome shotgun (WGS) entry which is preliminary data.</text>
</comment>
<name>A0A7W9AFV5_9SPHN</name>
<dbReference type="Proteomes" id="UP000549617">
    <property type="component" value="Unassembled WGS sequence"/>
</dbReference>
<gene>
    <name evidence="1" type="ORF">FHS49_000901</name>
</gene>
<reference evidence="1 2" key="1">
    <citation type="submission" date="2020-08" db="EMBL/GenBank/DDBJ databases">
        <title>Genomic Encyclopedia of Type Strains, Phase IV (KMG-IV): sequencing the most valuable type-strain genomes for metagenomic binning, comparative biology and taxonomic classification.</title>
        <authorList>
            <person name="Goeker M."/>
        </authorList>
    </citation>
    <scope>NUCLEOTIDE SEQUENCE [LARGE SCALE GENOMIC DNA]</scope>
    <source>
        <strain evidence="1 2">DSM 25079</strain>
    </source>
</reference>
<organism evidence="1 2">
    <name type="scientific">Sphingobium boeckii</name>
    <dbReference type="NCBI Taxonomy" id="1082345"/>
    <lineage>
        <taxon>Bacteria</taxon>
        <taxon>Pseudomonadati</taxon>
        <taxon>Pseudomonadota</taxon>
        <taxon>Alphaproteobacteria</taxon>
        <taxon>Sphingomonadales</taxon>
        <taxon>Sphingomonadaceae</taxon>
        <taxon>Sphingobium</taxon>
    </lineage>
</organism>
<dbReference type="AlphaFoldDB" id="A0A7W9AFV5"/>